<dbReference type="EMBL" id="JACCCV010000002">
    <property type="protein sequence ID" value="NYF52354.1"/>
    <property type="molecule type" value="Genomic_DNA"/>
</dbReference>
<reference evidence="1 2" key="1">
    <citation type="submission" date="2020-07" db="EMBL/GenBank/DDBJ databases">
        <title>Genomic Encyclopedia of Type Strains, Phase IV (KMG-V): Genome sequencing to study the core and pangenomes of soil and plant-associated prokaryotes.</title>
        <authorList>
            <person name="Whitman W."/>
        </authorList>
    </citation>
    <scope>NUCLEOTIDE SEQUENCE [LARGE SCALE GENOMIC DNA]</scope>
    <source>
        <strain evidence="1 2">M8UP30</strain>
    </source>
</reference>
<comment type="caution">
    <text evidence="1">The sequence shown here is derived from an EMBL/GenBank/DDBJ whole genome shotgun (WGS) entry which is preliminary data.</text>
</comment>
<name>A0A7Y9NN02_9BACT</name>
<gene>
    <name evidence="1" type="ORF">HDF12_002753</name>
</gene>
<dbReference type="AlphaFoldDB" id="A0A7Y9NN02"/>
<dbReference type="Proteomes" id="UP000534186">
    <property type="component" value="Unassembled WGS sequence"/>
</dbReference>
<protein>
    <submittedName>
        <fullName evidence="1">Uncharacterized protein</fullName>
    </submittedName>
</protein>
<evidence type="ECO:0000313" key="2">
    <source>
        <dbReference type="Proteomes" id="UP000534186"/>
    </source>
</evidence>
<organism evidence="1 2">
    <name type="scientific">Tunturiibacter lichenicola</name>
    <dbReference type="NCBI Taxonomy" id="2051959"/>
    <lineage>
        <taxon>Bacteria</taxon>
        <taxon>Pseudomonadati</taxon>
        <taxon>Acidobacteriota</taxon>
        <taxon>Terriglobia</taxon>
        <taxon>Terriglobales</taxon>
        <taxon>Acidobacteriaceae</taxon>
        <taxon>Tunturiibacter</taxon>
    </lineage>
</organism>
<proteinExistence type="predicted"/>
<evidence type="ECO:0000313" key="1">
    <source>
        <dbReference type="EMBL" id="NYF52354.1"/>
    </source>
</evidence>
<sequence>MSVLASVEHMHPPMAVWAKRDGVLYRVVAARAT</sequence>
<accession>A0A7Y9NN02</accession>